<organism evidence="2 3">
    <name type="scientific">Penicillium frequentans</name>
    <dbReference type="NCBI Taxonomy" id="3151616"/>
    <lineage>
        <taxon>Eukaryota</taxon>
        <taxon>Fungi</taxon>
        <taxon>Dikarya</taxon>
        <taxon>Ascomycota</taxon>
        <taxon>Pezizomycotina</taxon>
        <taxon>Eurotiomycetes</taxon>
        <taxon>Eurotiomycetidae</taxon>
        <taxon>Eurotiales</taxon>
        <taxon>Aspergillaceae</taxon>
        <taxon>Penicillium</taxon>
    </lineage>
</organism>
<dbReference type="PANTHER" id="PTHR43617">
    <property type="entry name" value="L-AMINO ACID N-ACETYLTRANSFERASE"/>
    <property type="match status" value="1"/>
</dbReference>
<dbReference type="AlphaFoldDB" id="A0AAD6D3U9"/>
<dbReference type="PROSITE" id="PS51186">
    <property type="entry name" value="GNAT"/>
    <property type="match status" value="1"/>
</dbReference>
<dbReference type="PANTHER" id="PTHR43617:SF33">
    <property type="entry name" value="SPORE COAT POLYSACCHARIDE BIOSYNTHESIS PROTEIN SPSD"/>
    <property type="match status" value="1"/>
</dbReference>
<dbReference type="Pfam" id="PF00583">
    <property type="entry name" value="Acetyltransf_1"/>
    <property type="match status" value="1"/>
</dbReference>
<keyword evidence="3" id="KW-1185">Reference proteome</keyword>
<gene>
    <name evidence="2" type="ORF">N7494_002549</name>
</gene>
<dbReference type="CDD" id="cd04301">
    <property type="entry name" value="NAT_SF"/>
    <property type="match status" value="1"/>
</dbReference>
<protein>
    <submittedName>
        <fullName evidence="2">Acyl-CoA N-acyltransferase</fullName>
    </submittedName>
</protein>
<proteinExistence type="predicted"/>
<dbReference type="Proteomes" id="UP001220324">
    <property type="component" value="Unassembled WGS sequence"/>
</dbReference>
<dbReference type="GO" id="GO:0016747">
    <property type="term" value="F:acyltransferase activity, transferring groups other than amino-acyl groups"/>
    <property type="evidence" value="ECO:0007669"/>
    <property type="project" value="InterPro"/>
</dbReference>
<name>A0AAD6D3U9_9EURO</name>
<evidence type="ECO:0000259" key="1">
    <source>
        <dbReference type="PROSITE" id="PS51186"/>
    </source>
</evidence>
<feature type="domain" description="N-acetyltransferase" evidence="1">
    <location>
        <begin position="15"/>
        <end position="186"/>
    </location>
</feature>
<sequence>MTLETRKIVPNNPGLTIRTAQGASDAQAISSLGSRVYSLTFGHSLSAEDLNTYIEEAYSLSQIAQELNDQCKHFMVVCDEKHEIIGFVQLTEGTTEDCLAKEHDPVELQRLYINPDYHGLGLGKHLITESEDLARKLGFKTIWLGVWEENIRAQEVYKKMGFVKVGSHGFKMGQCVQIDHIMRKTL</sequence>
<dbReference type="InterPro" id="IPR000182">
    <property type="entry name" value="GNAT_dom"/>
</dbReference>
<dbReference type="InterPro" id="IPR050276">
    <property type="entry name" value="MshD_Acetyltransferase"/>
</dbReference>
<comment type="caution">
    <text evidence="2">The sequence shown here is derived from an EMBL/GenBank/DDBJ whole genome shotgun (WGS) entry which is preliminary data.</text>
</comment>
<dbReference type="Gene3D" id="3.40.630.30">
    <property type="match status" value="1"/>
</dbReference>
<reference evidence="2 3" key="1">
    <citation type="journal article" date="2023" name="IMA Fungus">
        <title>Comparative genomic study of the Penicillium genus elucidates a diverse pangenome and 15 lateral gene transfer events.</title>
        <authorList>
            <person name="Petersen C."/>
            <person name="Sorensen T."/>
            <person name="Nielsen M.R."/>
            <person name="Sondergaard T.E."/>
            <person name="Sorensen J.L."/>
            <person name="Fitzpatrick D.A."/>
            <person name="Frisvad J.C."/>
            <person name="Nielsen K.L."/>
        </authorList>
    </citation>
    <scope>NUCLEOTIDE SEQUENCE [LARGE SCALE GENOMIC DNA]</scope>
    <source>
        <strain evidence="2 3">IBT 35679</strain>
    </source>
</reference>
<evidence type="ECO:0000313" key="2">
    <source>
        <dbReference type="EMBL" id="KAJ5553171.1"/>
    </source>
</evidence>
<dbReference type="SUPFAM" id="SSF55729">
    <property type="entry name" value="Acyl-CoA N-acyltransferases (Nat)"/>
    <property type="match status" value="1"/>
</dbReference>
<dbReference type="InterPro" id="IPR016181">
    <property type="entry name" value="Acyl_CoA_acyltransferase"/>
</dbReference>
<accession>A0AAD6D3U9</accession>
<evidence type="ECO:0000313" key="3">
    <source>
        <dbReference type="Proteomes" id="UP001220324"/>
    </source>
</evidence>
<dbReference type="EMBL" id="JAQIZZ010000002">
    <property type="protein sequence ID" value="KAJ5553171.1"/>
    <property type="molecule type" value="Genomic_DNA"/>
</dbReference>